<protein>
    <submittedName>
        <fullName evidence="1">Uncharacterized protein</fullName>
    </submittedName>
</protein>
<keyword evidence="2" id="KW-1185">Reference proteome</keyword>
<evidence type="ECO:0000313" key="1">
    <source>
        <dbReference type="EMBL" id="EFS93769.1"/>
    </source>
</evidence>
<reference evidence="1" key="1">
    <citation type="submission" date="2010-08" db="EMBL/GenBank/DDBJ databases">
        <authorList>
            <person name="Weinstock G."/>
            <person name="Sodergren E."/>
            <person name="Clifton S."/>
            <person name="Fulton L."/>
            <person name="Fulton B."/>
            <person name="Courtney L."/>
            <person name="Fronick C."/>
            <person name="Harrison M."/>
            <person name="Strong C."/>
            <person name="Farmer C."/>
            <person name="Delahaunty K."/>
            <person name="Markovic C."/>
            <person name="Hall O."/>
            <person name="Minx P."/>
            <person name="Tomlinson C."/>
            <person name="Mitreva M."/>
            <person name="Hou S."/>
            <person name="Chen J."/>
            <person name="Wollam A."/>
            <person name="Pepin K.H."/>
            <person name="Johnson M."/>
            <person name="Bhonagiri V."/>
            <person name="Zhang X."/>
            <person name="Suruliraj S."/>
            <person name="Warren W."/>
            <person name="Chinwalla A."/>
            <person name="Mardis E.R."/>
            <person name="Wilson R.K."/>
        </authorList>
    </citation>
    <scope>NUCLEOTIDE SEQUENCE [LARGE SCALE GENOMIC DNA]</scope>
    <source>
        <strain evidence="1">HL044PA1</strain>
    </source>
</reference>
<evidence type="ECO:0000313" key="2">
    <source>
        <dbReference type="Proteomes" id="UP000003179"/>
    </source>
</evidence>
<gene>
    <name evidence="1" type="ORF">HMPREF9607_00028</name>
</gene>
<comment type="caution">
    <text evidence="1">The sequence shown here is derived from an EMBL/GenBank/DDBJ whole genome shotgun (WGS) entry which is preliminary data.</text>
</comment>
<organism evidence="1 2">
    <name type="scientific">Cutibacterium modestum HL044PA1</name>
    <dbReference type="NCBI Taxonomy" id="765109"/>
    <lineage>
        <taxon>Bacteria</taxon>
        <taxon>Bacillati</taxon>
        <taxon>Actinomycetota</taxon>
        <taxon>Actinomycetes</taxon>
        <taxon>Propionibacteriales</taxon>
        <taxon>Propionibacteriaceae</taxon>
        <taxon>Cutibacterium</taxon>
        <taxon>Cutibacterium modestum</taxon>
    </lineage>
</organism>
<accession>A0ABN0C8Q6</accession>
<dbReference type="EMBL" id="ADZU01000002">
    <property type="protein sequence ID" value="EFS93769.1"/>
    <property type="molecule type" value="Genomic_DNA"/>
</dbReference>
<name>A0ABN0C8Q6_9ACTN</name>
<sequence>MILDSPGPALSLFGMERIALAMPDRSCSSDPCPYLTDDRRSTDAVGMGGVRIIPPWELRDRR</sequence>
<proteinExistence type="predicted"/>
<dbReference type="Proteomes" id="UP000003179">
    <property type="component" value="Unassembled WGS sequence"/>
</dbReference>